<dbReference type="PATRIC" id="fig|1423774.3.peg.1261"/>
<evidence type="ECO:0000256" key="1">
    <source>
        <dbReference type="ARBA" id="ARBA00004418"/>
    </source>
</evidence>
<dbReference type="Proteomes" id="UP000051302">
    <property type="component" value="Unassembled WGS sequence"/>
</dbReference>
<evidence type="ECO:0000313" key="6">
    <source>
        <dbReference type="EMBL" id="KRM15498.1"/>
    </source>
</evidence>
<evidence type="ECO:0000256" key="4">
    <source>
        <dbReference type="SAM" id="SignalP"/>
    </source>
</evidence>
<dbReference type="Gene3D" id="3.40.190.10">
    <property type="entry name" value="Periplasmic binding protein-like II"/>
    <property type="match status" value="2"/>
</dbReference>
<dbReference type="Pfam" id="PF09084">
    <property type="entry name" value="NMT1"/>
    <property type="match status" value="1"/>
</dbReference>
<dbReference type="GO" id="GO:0042597">
    <property type="term" value="C:periplasmic space"/>
    <property type="evidence" value="ECO:0007669"/>
    <property type="project" value="UniProtKB-SubCell"/>
</dbReference>
<dbReference type="AlphaFoldDB" id="A0A0R1WBX8"/>
<feature type="signal peptide" evidence="4">
    <location>
        <begin position="1"/>
        <end position="32"/>
    </location>
</feature>
<evidence type="ECO:0000313" key="7">
    <source>
        <dbReference type="Proteomes" id="UP000051302"/>
    </source>
</evidence>
<dbReference type="SUPFAM" id="SSF53850">
    <property type="entry name" value="Periplasmic binding protein-like II"/>
    <property type="match status" value="1"/>
</dbReference>
<dbReference type="InterPro" id="IPR015168">
    <property type="entry name" value="SsuA/THI5"/>
</dbReference>
<dbReference type="RefSeq" id="WP_057892627.1">
    <property type="nucleotide sequence ID" value="NZ_AZFV01000022.1"/>
</dbReference>
<protein>
    <recommendedName>
        <fullName evidence="5">Solute-binding protein family 3/N-terminal domain-containing protein</fullName>
    </recommendedName>
</protein>
<name>A0A0R1WBX8_9LACO</name>
<evidence type="ECO:0000256" key="3">
    <source>
        <dbReference type="ARBA" id="ARBA00022729"/>
    </source>
</evidence>
<dbReference type="PANTHER" id="PTHR30024">
    <property type="entry name" value="ALIPHATIC SULFONATES-BINDING PROTEIN-RELATED"/>
    <property type="match status" value="1"/>
</dbReference>
<dbReference type="SMART" id="SM00062">
    <property type="entry name" value="PBPb"/>
    <property type="match status" value="1"/>
</dbReference>
<comment type="similarity">
    <text evidence="2">Belongs to the bacterial solute-binding protein SsuA/TauA family.</text>
</comment>
<organism evidence="6 7">
    <name type="scientific">Companilactobacillus nantensis DSM 16982</name>
    <dbReference type="NCBI Taxonomy" id="1423774"/>
    <lineage>
        <taxon>Bacteria</taxon>
        <taxon>Bacillati</taxon>
        <taxon>Bacillota</taxon>
        <taxon>Bacilli</taxon>
        <taxon>Lactobacillales</taxon>
        <taxon>Lactobacillaceae</taxon>
        <taxon>Companilactobacillus</taxon>
    </lineage>
</organism>
<dbReference type="EMBL" id="AZFV01000022">
    <property type="protein sequence ID" value="KRM15498.1"/>
    <property type="molecule type" value="Genomic_DNA"/>
</dbReference>
<proteinExistence type="inferred from homology"/>
<evidence type="ECO:0000256" key="2">
    <source>
        <dbReference type="ARBA" id="ARBA00010742"/>
    </source>
</evidence>
<comment type="subcellular location">
    <subcellularLocation>
        <location evidence="1">Periplasm</location>
    </subcellularLocation>
</comment>
<dbReference type="PANTHER" id="PTHR30024:SF47">
    <property type="entry name" value="TAURINE-BINDING PERIPLASMIC PROTEIN"/>
    <property type="match status" value="1"/>
</dbReference>
<sequence length="328" mass="35182">MSRKLRKIGIIIATVLLILGTLPFVGLGTAQAADTTSTGKSGNDKITIGTVKNTAAIPALMADAAGDFTSQNISAEVKTFDSNSQLDAAIKDGTVNAAVTDLVSYAGLVNEKSNASWKVVGTLPGYNGLVANKKYKSVKSLKGKTIALDKKDASKQYLLSVLKKNKMKSSSVKIKQVDGQQDRVNALKDGSVDAAILEDPLMSSAKANGGKILNRQKMSADNGNVLIVNNKFAKSNVSSTQILVDTLNKEIKQLNKTDSYGMAGTALNKLNYDQKGAEVLTKLDLTFKKVHKVKKSDFNKSFKYAKSHKLYKGKVSYKARTLKVKGVK</sequence>
<accession>A0A0R1WBX8</accession>
<feature type="chain" id="PRO_5006412612" description="Solute-binding protein family 3/N-terminal domain-containing protein" evidence="4">
    <location>
        <begin position="33"/>
        <end position="328"/>
    </location>
</feature>
<keyword evidence="7" id="KW-1185">Reference proteome</keyword>
<reference evidence="6 7" key="1">
    <citation type="journal article" date="2015" name="Genome Announc.">
        <title>Expanding the biotechnology potential of lactobacilli through comparative genomics of 213 strains and associated genera.</title>
        <authorList>
            <person name="Sun Z."/>
            <person name="Harris H.M."/>
            <person name="McCann A."/>
            <person name="Guo C."/>
            <person name="Argimon S."/>
            <person name="Zhang W."/>
            <person name="Yang X."/>
            <person name="Jeffery I.B."/>
            <person name="Cooney J.C."/>
            <person name="Kagawa T.F."/>
            <person name="Liu W."/>
            <person name="Song Y."/>
            <person name="Salvetti E."/>
            <person name="Wrobel A."/>
            <person name="Rasinkangas P."/>
            <person name="Parkhill J."/>
            <person name="Rea M.C."/>
            <person name="O'Sullivan O."/>
            <person name="Ritari J."/>
            <person name="Douillard F.P."/>
            <person name="Paul Ross R."/>
            <person name="Yang R."/>
            <person name="Briner A.E."/>
            <person name="Felis G.E."/>
            <person name="de Vos W.M."/>
            <person name="Barrangou R."/>
            <person name="Klaenhammer T.R."/>
            <person name="Caufield P.W."/>
            <person name="Cui Y."/>
            <person name="Zhang H."/>
            <person name="O'Toole P.W."/>
        </authorList>
    </citation>
    <scope>NUCLEOTIDE SEQUENCE [LARGE SCALE GENOMIC DNA]</scope>
    <source>
        <strain evidence="6 7">DSM 16982</strain>
    </source>
</reference>
<feature type="domain" description="Solute-binding protein family 3/N-terminal" evidence="5">
    <location>
        <begin position="45"/>
        <end position="266"/>
    </location>
</feature>
<evidence type="ECO:0000259" key="5">
    <source>
        <dbReference type="SMART" id="SM00062"/>
    </source>
</evidence>
<keyword evidence="3 4" id="KW-0732">Signal</keyword>
<dbReference type="InterPro" id="IPR001638">
    <property type="entry name" value="Solute-binding_3/MltF_N"/>
</dbReference>
<comment type="caution">
    <text evidence="6">The sequence shown here is derived from an EMBL/GenBank/DDBJ whole genome shotgun (WGS) entry which is preliminary data.</text>
</comment>
<dbReference type="STRING" id="1423774.FD31_GL001213"/>
<gene>
    <name evidence="6" type="ORF">FD31_GL001213</name>
</gene>